<feature type="domain" description="C3H1-type" evidence="7">
    <location>
        <begin position="83"/>
        <end position="109"/>
    </location>
</feature>
<dbReference type="PROSITE" id="PS50103">
    <property type="entry name" value="ZF_C3H1"/>
    <property type="match status" value="2"/>
</dbReference>
<evidence type="ECO:0000256" key="4">
    <source>
        <dbReference type="ARBA" id="ARBA00022833"/>
    </source>
</evidence>
<feature type="compositionally biased region" description="Basic and acidic residues" evidence="6">
    <location>
        <begin position="32"/>
        <end position="41"/>
    </location>
</feature>
<feature type="domain" description="C3H1-type" evidence="7">
    <location>
        <begin position="56"/>
        <end position="82"/>
    </location>
</feature>
<dbReference type="AlphaFoldDB" id="A0A336MME4"/>
<dbReference type="InterPro" id="IPR000571">
    <property type="entry name" value="Znf_CCCH"/>
</dbReference>
<dbReference type="OMA" id="CRYFHPD"/>
<keyword evidence="2" id="KW-0677">Repeat</keyword>
<feature type="compositionally biased region" description="Low complexity" evidence="6">
    <location>
        <begin position="1"/>
        <end position="15"/>
    </location>
</feature>
<keyword evidence="4 5" id="KW-0862">Zinc</keyword>
<dbReference type="EMBL" id="UFQT01001316">
    <property type="protein sequence ID" value="SSX30003.1"/>
    <property type="molecule type" value="Genomic_DNA"/>
</dbReference>
<feature type="zinc finger region" description="C3H1-type" evidence="5">
    <location>
        <begin position="56"/>
        <end position="82"/>
    </location>
</feature>
<evidence type="ECO:0000256" key="1">
    <source>
        <dbReference type="ARBA" id="ARBA00022723"/>
    </source>
</evidence>
<gene>
    <name evidence="8" type="primary">CSON001950</name>
</gene>
<dbReference type="PANTHER" id="PTHR12675">
    <property type="entry name" value="MUSCLEBLIND-LIKE PROTEIN"/>
    <property type="match status" value="1"/>
</dbReference>
<organism evidence="8">
    <name type="scientific">Culicoides sonorensis</name>
    <name type="common">Biting midge</name>
    <dbReference type="NCBI Taxonomy" id="179676"/>
    <lineage>
        <taxon>Eukaryota</taxon>
        <taxon>Metazoa</taxon>
        <taxon>Ecdysozoa</taxon>
        <taxon>Arthropoda</taxon>
        <taxon>Hexapoda</taxon>
        <taxon>Insecta</taxon>
        <taxon>Pterygota</taxon>
        <taxon>Neoptera</taxon>
        <taxon>Endopterygota</taxon>
        <taxon>Diptera</taxon>
        <taxon>Nematocera</taxon>
        <taxon>Chironomoidea</taxon>
        <taxon>Ceratopogonidae</taxon>
        <taxon>Ceratopogoninae</taxon>
        <taxon>Culicoides</taxon>
        <taxon>Monoculicoides</taxon>
    </lineage>
</organism>
<sequence length="411" mass="46201">MSNNVNNGSSNNGLSAGRKRSKSDQGNNEQCSQKDEARDYQGNEGDEPQQRNGNKPNGTRLCRDFLRGNCRRKYCRFPHVNSPDQVVFCHDFQNSYCPRINCKFLHYSIEDEEHYRTYGEFPQTDEKDGLPLPPPPPPAGPIYDRYNRDFHFNPNNRQRDPDLIQQIPFAPQGNGYRSNYNDYYMGQRDFHRRDEFGNGPGPIKRERSDRYPDGSFKRFCNDDEQPDIMAIIRKFEEEQYMLRRRVEANEVKIAELRASNEFLMSQNAHLRMNTVQVSRVVSTVTNSSPQAAGQSQPAQVISTVSMAPVQMTPIVSMTTAQQPTIIASASPHLAIAASTSQGQLTIAQPNISALSTSTQQLTPINQITLTPTLTHQGASMGLATINTSQALAMSNATIMTPTIMTHSILPH</sequence>
<evidence type="ECO:0000256" key="3">
    <source>
        <dbReference type="ARBA" id="ARBA00022771"/>
    </source>
</evidence>
<dbReference type="VEuPathDB" id="VectorBase:CSON001950"/>
<dbReference type="Gene3D" id="3.30.1370.210">
    <property type="match status" value="1"/>
</dbReference>
<protein>
    <submittedName>
        <fullName evidence="8">CSON001950 protein</fullName>
    </submittedName>
</protein>
<keyword evidence="3 5" id="KW-0863">Zinc-finger</keyword>
<feature type="zinc finger region" description="C3H1-type" evidence="5">
    <location>
        <begin position="83"/>
        <end position="109"/>
    </location>
</feature>
<evidence type="ECO:0000256" key="5">
    <source>
        <dbReference type="PROSITE-ProRule" id="PRU00723"/>
    </source>
</evidence>
<evidence type="ECO:0000256" key="2">
    <source>
        <dbReference type="ARBA" id="ARBA00022737"/>
    </source>
</evidence>
<dbReference type="PANTHER" id="PTHR12675:SF6">
    <property type="entry name" value="ZINC FINGER CCCH DOMAIN-CONTAINING PROTEIN 10"/>
    <property type="match status" value="1"/>
</dbReference>
<keyword evidence="1 5" id="KW-0479">Metal-binding</keyword>
<evidence type="ECO:0000256" key="6">
    <source>
        <dbReference type="SAM" id="MobiDB-lite"/>
    </source>
</evidence>
<dbReference type="GO" id="GO:0043484">
    <property type="term" value="P:regulation of RNA splicing"/>
    <property type="evidence" value="ECO:0007669"/>
    <property type="project" value="TreeGrafter"/>
</dbReference>
<dbReference type="GO" id="GO:0003723">
    <property type="term" value="F:RNA binding"/>
    <property type="evidence" value="ECO:0007669"/>
    <property type="project" value="TreeGrafter"/>
</dbReference>
<dbReference type="SMART" id="SM00356">
    <property type="entry name" value="ZnF_C3H1"/>
    <property type="match status" value="2"/>
</dbReference>
<proteinExistence type="predicted"/>
<dbReference type="GO" id="GO:0008270">
    <property type="term" value="F:zinc ion binding"/>
    <property type="evidence" value="ECO:0007669"/>
    <property type="project" value="UniProtKB-KW"/>
</dbReference>
<name>A0A336MME4_CULSO</name>
<reference evidence="8" key="1">
    <citation type="submission" date="2018-07" db="EMBL/GenBank/DDBJ databases">
        <authorList>
            <person name="Quirk P.G."/>
            <person name="Krulwich T.A."/>
        </authorList>
    </citation>
    <scope>NUCLEOTIDE SEQUENCE</scope>
</reference>
<evidence type="ECO:0000259" key="7">
    <source>
        <dbReference type="PROSITE" id="PS50103"/>
    </source>
</evidence>
<accession>A0A336MME4</accession>
<evidence type="ECO:0000313" key="8">
    <source>
        <dbReference type="EMBL" id="SSX30003.1"/>
    </source>
</evidence>
<feature type="region of interest" description="Disordered" evidence="6">
    <location>
        <begin position="1"/>
        <end position="60"/>
    </location>
</feature>